<comment type="caution">
    <text evidence="3">The sequence shown here is derived from an EMBL/GenBank/DDBJ whole genome shotgun (WGS) entry which is preliminary data.</text>
</comment>
<feature type="compositionally biased region" description="Basic and acidic residues" evidence="1">
    <location>
        <begin position="375"/>
        <end position="425"/>
    </location>
</feature>
<feature type="region of interest" description="Disordered" evidence="1">
    <location>
        <begin position="460"/>
        <end position="490"/>
    </location>
</feature>
<evidence type="ECO:0000313" key="3">
    <source>
        <dbReference type="EMBL" id="KWF37421.1"/>
    </source>
</evidence>
<dbReference type="RefSeq" id="WP_060239231.1">
    <property type="nucleotide sequence ID" value="NZ_LPJR01000002.1"/>
</dbReference>
<feature type="domain" description="Large polyvalent protein-associated" evidence="2">
    <location>
        <begin position="953"/>
        <end position="1043"/>
    </location>
</feature>
<proteinExistence type="predicted"/>
<feature type="region of interest" description="Disordered" evidence="1">
    <location>
        <begin position="367"/>
        <end position="436"/>
    </location>
</feature>
<dbReference type="InterPro" id="IPR040677">
    <property type="entry name" value="LPD7"/>
</dbReference>
<evidence type="ECO:0000256" key="1">
    <source>
        <dbReference type="SAM" id="MobiDB-lite"/>
    </source>
</evidence>
<protein>
    <recommendedName>
        <fullName evidence="2">Large polyvalent protein-associated domain-containing protein</fullName>
    </recommendedName>
</protein>
<accession>A0A132EME7</accession>
<dbReference type="Proteomes" id="UP000062912">
    <property type="component" value="Unassembled WGS sequence"/>
</dbReference>
<dbReference type="AlphaFoldDB" id="A0A132EME7"/>
<feature type="region of interest" description="Disordered" evidence="1">
    <location>
        <begin position="1064"/>
        <end position="1106"/>
    </location>
</feature>
<reference evidence="3 4" key="1">
    <citation type="submission" date="2015-11" db="EMBL/GenBank/DDBJ databases">
        <title>Expanding the genomic diversity of Burkholderia species for the development of highly accurate diagnostics.</title>
        <authorList>
            <person name="Sahl J."/>
            <person name="Keim P."/>
            <person name="Wagner D."/>
        </authorList>
    </citation>
    <scope>NUCLEOTIDE SEQUENCE [LARGE SCALE GENOMIC DNA]</scope>
    <source>
        <strain evidence="3 4">MSMB368WGS</strain>
    </source>
</reference>
<dbReference type="EMBL" id="LPJR01000002">
    <property type="protein sequence ID" value="KWF37421.1"/>
    <property type="molecule type" value="Genomic_DNA"/>
</dbReference>
<feature type="compositionally biased region" description="Basic and acidic residues" evidence="1">
    <location>
        <begin position="1086"/>
        <end position="1106"/>
    </location>
</feature>
<evidence type="ECO:0000259" key="2">
    <source>
        <dbReference type="Pfam" id="PF18821"/>
    </source>
</evidence>
<dbReference type="Pfam" id="PF18821">
    <property type="entry name" value="LPD7"/>
    <property type="match status" value="1"/>
</dbReference>
<name>A0A132EME7_9BURK</name>
<sequence length="1106" mass="125394">MLIRVSGYHDGVKEYLENGQKQDREFSRDEMDERVILAGDLEITNEIIQSIESKGERYHTVTLSFKEDEIDRATLAAIVKDFEAFALSAYRSDEYSFYAEAHLPKIKSYVNRKTGEPVERKPHIHIVIPNVNLLSGRTMLPFGKVSQNEAFIDAFQEHINHKYGLASPKDNRRTEFTSASEMISRYKGDAFEGANSELKGKILDAVLARDITSQEDFRTLLQEFGEVRTRNAGKETEYENVKPADAAKGVNLKEYVFTRDFIELSAADKRAVIERKIEPKYETAGQPRATPDALRATLREWHEVRALELKYLNSGNQRFYRAYRESSLADRMQILAARQQRFYERYQDGVNHDREAVSTGLSGYAGRAFGLKRGRGGERTGEPSRGRRSARERTGGERSSAERAGRARTRFGRDREFDAVEHRPGEAPQSFDRMRGMSGVGLDGNPGRSEMLLPFDAPHDVEDQRTRNGDDALRRAGDRRGTAGGGAVGPGVEVTTIRERAGRLYDLWSDAGPAERQRLLAASAERFAVKEYGFKGGRPPAIEFRAQQKSMAGIQLLSDVDELRFADTRVMRDDVFQEIHRALEAWHQTEPNSVWPDVGQRAGQLYDLWHEANPIERQRMLAASASKFAAAGYDLKDGRSEALRFRGIDDVPAGAVDLWRVDELRFADTSTRRFNGRANPATGREADTVRDQLARDVFEARAARRDSPRAEFQEIKRTLDATRLLAKLAHTHGVIPGKYLVTKGRDGSDRIRVGNRNLNVSDFLTKELNLPWSEAARTMREAYRDQTGDVGRHAARQMPAPSLWKEFQNHRGDLVARDREQWVEQGRREQERRSAVRSTFMNSRSRINADQTLTPAERRAAISIARMARIEQEKALRASIEAERAELKERARMPLDERYRAFLKDRAQAGDDRALAELQRLRPIDQYGDDPLRARIHAARQLEANAIIYRSSAITHEVERNGDVTYKRNGAAMLVDEGRSVRLWDSDRDAIETALRLAQQKFGNTLALSGPEEFQLAAARVAADIGLMVRFEDPALDAVMTDRRREIERERTAQRDLQRAIDAAARLQAQERMRGVQSDPAAPGDARTRPDNDVPERDSSDPDIER</sequence>
<gene>
    <name evidence="3" type="ORF">WT56_34340</name>
</gene>
<feature type="compositionally biased region" description="Basic and acidic residues" evidence="1">
    <location>
        <begin position="460"/>
        <end position="481"/>
    </location>
</feature>
<organism evidence="3 4">
    <name type="scientific">Burkholderia pseudomultivorans</name>
    <dbReference type="NCBI Taxonomy" id="1207504"/>
    <lineage>
        <taxon>Bacteria</taxon>
        <taxon>Pseudomonadati</taxon>
        <taxon>Pseudomonadota</taxon>
        <taxon>Betaproteobacteria</taxon>
        <taxon>Burkholderiales</taxon>
        <taxon>Burkholderiaceae</taxon>
        <taxon>Burkholderia</taxon>
        <taxon>Burkholderia cepacia complex</taxon>
    </lineage>
</organism>
<dbReference type="OrthoDB" id="279005at2"/>
<evidence type="ECO:0000313" key="4">
    <source>
        <dbReference type="Proteomes" id="UP000062912"/>
    </source>
</evidence>